<accession>A0A1H9JXD1</accession>
<keyword evidence="3" id="KW-1185">Reference proteome</keyword>
<gene>
    <name evidence="2" type="ORF">SAMN04488038_112116</name>
</gene>
<feature type="transmembrane region" description="Helical" evidence="1">
    <location>
        <begin position="33"/>
        <end position="50"/>
    </location>
</feature>
<keyword evidence="1" id="KW-0472">Membrane</keyword>
<evidence type="ECO:0008006" key="4">
    <source>
        <dbReference type="Google" id="ProtNLM"/>
    </source>
</evidence>
<name>A0A1H9JXD1_9GAMM</name>
<dbReference type="Pfam" id="PF06127">
    <property type="entry name" value="Mpo1-like"/>
    <property type="match status" value="1"/>
</dbReference>
<organism evidence="2 3">
    <name type="scientific">Solimonas aquatica</name>
    <dbReference type="NCBI Taxonomy" id="489703"/>
    <lineage>
        <taxon>Bacteria</taxon>
        <taxon>Pseudomonadati</taxon>
        <taxon>Pseudomonadota</taxon>
        <taxon>Gammaproteobacteria</taxon>
        <taxon>Nevskiales</taxon>
        <taxon>Nevskiaceae</taxon>
        <taxon>Solimonas</taxon>
    </lineage>
</organism>
<sequence length="107" mass="12775">MTNVAMANPQFKSFEAFYPFYLGEHAQPNNRRLHFVGSSMALACVLFALFKWDFWYLLAAPVCGYGMAWIGHFFIEHNRPATFSYPWYSLRGDWQMWWDILRGRMEF</sequence>
<keyword evidence="1" id="KW-0812">Transmembrane</keyword>
<dbReference type="Proteomes" id="UP000199233">
    <property type="component" value="Unassembled WGS sequence"/>
</dbReference>
<dbReference type="PANTHER" id="PTHR34205:SF2">
    <property type="entry name" value="DUF962 DOMAIN-CONTAINING PROTEIN"/>
    <property type="match status" value="1"/>
</dbReference>
<keyword evidence="1" id="KW-1133">Transmembrane helix</keyword>
<dbReference type="AlphaFoldDB" id="A0A1H9JXD1"/>
<reference evidence="2 3" key="1">
    <citation type="submission" date="2016-10" db="EMBL/GenBank/DDBJ databases">
        <authorList>
            <person name="de Groot N.N."/>
        </authorList>
    </citation>
    <scope>NUCLEOTIDE SEQUENCE [LARGE SCALE GENOMIC DNA]</scope>
    <source>
        <strain evidence="2 3">DSM 25927</strain>
    </source>
</reference>
<dbReference type="EMBL" id="FOFS01000012">
    <property type="protein sequence ID" value="SEQ91413.1"/>
    <property type="molecule type" value="Genomic_DNA"/>
</dbReference>
<proteinExistence type="predicted"/>
<feature type="transmembrane region" description="Helical" evidence="1">
    <location>
        <begin position="56"/>
        <end position="75"/>
    </location>
</feature>
<evidence type="ECO:0000256" key="1">
    <source>
        <dbReference type="SAM" id="Phobius"/>
    </source>
</evidence>
<evidence type="ECO:0000313" key="2">
    <source>
        <dbReference type="EMBL" id="SEQ91413.1"/>
    </source>
</evidence>
<dbReference type="RefSeq" id="WP_245732552.1">
    <property type="nucleotide sequence ID" value="NZ_FOFS01000012.1"/>
</dbReference>
<dbReference type="STRING" id="489703.SAMN04488038_112116"/>
<evidence type="ECO:0000313" key="3">
    <source>
        <dbReference type="Proteomes" id="UP000199233"/>
    </source>
</evidence>
<protein>
    <recommendedName>
        <fullName evidence="4">DUF962 domain-containing protein</fullName>
    </recommendedName>
</protein>
<dbReference type="InterPro" id="IPR009305">
    <property type="entry name" value="Mpo1-like"/>
</dbReference>
<dbReference type="PANTHER" id="PTHR34205">
    <property type="entry name" value="TRANSMEMBRANE PROTEIN"/>
    <property type="match status" value="1"/>
</dbReference>